<protein>
    <submittedName>
        <fullName evidence="2">Phosphatidylinositol/phosphatidylcholine transfer protein SFH9</fullName>
    </submittedName>
</protein>
<dbReference type="InterPro" id="IPR051026">
    <property type="entry name" value="PI/PC_transfer"/>
</dbReference>
<dbReference type="AlphaFoldDB" id="A0A834WQL4"/>
<name>A0A834WQL4_9FABA</name>
<accession>A0A834WQL4</accession>
<evidence type="ECO:0000313" key="2">
    <source>
        <dbReference type="EMBL" id="KAF7825769.1"/>
    </source>
</evidence>
<dbReference type="EMBL" id="JAAIUW010000006">
    <property type="protein sequence ID" value="KAF7825769.1"/>
    <property type="molecule type" value="Genomic_DNA"/>
</dbReference>
<organism evidence="2 3">
    <name type="scientific">Senna tora</name>
    <dbReference type="NCBI Taxonomy" id="362788"/>
    <lineage>
        <taxon>Eukaryota</taxon>
        <taxon>Viridiplantae</taxon>
        <taxon>Streptophyta</taxon>
        <taxon>Embryophyta</taxon>
        <taxon>Tracheophyta</taxon>
        <taxon>Spermatophyta</taxon>
        <taxon>Magnoliopsida</taxon>
        <taxon>eudicotyledons</taxon>
        <taxon>Gunneridae</taxon>
        <taxon>Pentapetalae</taxon>
        <taxon>rosids</taxon>
        <taxon>fabids</taxon>
        <taxon>Fabales</taxon>
        <taxon>Fabaceae</taxon>
        <taxon>Caesalpinioideae</taxon>
        <taxon>Cassia clade</taxon>
        <taxon>Senna</taxon>
    </lineage>
</organism>
<proteinExistence type="predicted"/>
<dbReference type="OrthoDB" id="1744391at2759"/>
<feature type="compositionally biased region" description="Polar residues" evidence="1">
    <location>
        <begin position="98"/>
        <end position="111"/>
    </location>
</feature>
<evidence type="ECO:0000313" key="3">
    <source>
        <dbReference type="Proteomes" id="UP000634136"/>
    </source>
</evidence>
<sequence>MLLSTTRLAQSILPEKLKMLIQLNDDKNLPHKMGSTFVYRHDLVQENVLGTLGPGQNGILEPNAICDFEQEGCDSSSIGSRRSPKKLIPYVTSISIDRGSGSQNKAQLAESNSEEHLMSEETRDPLWQRLQNLEAVVTEMVNKPTTIPPEKEDILHESLNRIKSIEYDLQKTKKALFATASKQVELAECLESLKEDKYN</sequence>
<reference evidence="2" key="1">
    <citation type="submission" date="2020-09" db="EMBL/GenBank/DDBJ databases">
        <title>Genome-Enabled Discovery of Anthraquinone Biosynthesis in Senna tora.</title>
        <authorList>
            <person name="Kang S.-H."/>
            <person name="Pandey R.P."/>
            <person name="Lee C.-M."/>
            <person name="Sim J.-S."/>
            <person name="Jeong J.-T."/>
            <person name="Choi B.-S."/>
            <person name="Jung M."/>
            <person name="Ginzburg D."/>
            <person name="Zhao K."/>
            <person name="Won S.Y."/>
            <person name="Oh T.-J."/>
            <person name="Yu Y."/>
            <person name="Kim N.-H."/>
            <person name="Lee O.R."/>
            <person name="Lee T.-H."/>
            <person name="Bashyal P."/>
            <person name="Kim T.-S."/>
            <person name="Lee W.-H."/>
            <person name="Kawkins C."/>
            <person name="Kim C.-K."/>
            <person name="Kim J.S."/>
            <person name="Ahn B.O."/>
            <person name="Rhee S.Y."/>
            <person name="Sohng J.K."/>
        </authorList>
    </citation>
    <scope>NUCLEOTIDE SEQUENCE</scope>
    <source>
        <tissue evidence="2">Leaf</tissue>
    </source>
</reference>
<dbReference type="PANTHER" id="PTHR45657:SF43">
    <property type="entry name" value="PHOSPHATIDYLINOSITOL_PHOSPHATIDYLCHOLINE TRANSFER PROTEIN SFH9"/>
    <property type="match status" value="1"/>
</dbReference>
<gene>
    <name evidence="2" type="ORF">G2W53_016933</name>
</gene>
<feature type="region of interest" description="Disordered" evidence="1">
    <location>
        <begin position="98"/>
        <end position="121"/>
    </location>
</feature>
<dbReference type="PANTHER" id="PTHR45657">
    <property type="entry name" value="CRAL-TRIO DOMAIN-CONTAINING PROTEIN YKL091C-RELATED"/>
    <property type="match status" value="1"/>
</dbReference>
<dbReference type="Proteomes" id="UP000634136">
    <property type="component" value="Unassembled WGS sequence"/>
</dbReference>
<evidence type="ECO:0000256" key="1">
    <source>
        <dbReference type="SAM" id="MobiDB-lite"/>
    </source>
</evidence>
<comment type="caution">
    <text evidence="2">The sequence shown here is derived from an EMBL/GenBank/DDBJ whole genome shotgun (WGS) entry which is preliminary data.</text>
</comment>
<keyword evidence="3" id="KW-1185">Reference proteome</keyword>